<name>A0ABT8FIU2_9ACTN</name>
<dbReference type="InterPro" id="IPR006311">
    <property type="entry name" value="TAT_signal"/>
</dbReference>
<feature type="region of interest" description="Disordered" evidence="1">
    <location>
        <begin position="469"/>
        <end position="534"/>
    </location>
</feature>
<accession>A0ABT8FIU2</accession>
<keyword evidence="4" id="KW-1185">Reference proteome</keyword>
<feature type="compositionally biased region" description="Acidic residues" evidence="1">
    <location>
        <begin position="178"/>
        <end position="187"/>
    </location>
</feature>
<feature type="chain" id="PRO_5045841631" evidence="2">
    <location>
        <begin position="39"/>
        <end position="597"/>
    </location>
</feature>
<evidence type="ECO:0000313" key="3">
    <source>
        <dbReference type="EMBL" id="MDN4174603.1"/>
    </source>
</evidence>
<dbReference type="EMBL" id="JAUHJQ010000007">
    <property type="protein sequence ID" value="MDN4174603.1"/>
    <property type="molecule type" value="Genomic_DNA"/>
</dbReference>
<gene>
    <name evidence="3" type="ORF">QWY28_16700</name>
</gene>
<feature type="compositionally biased region" description="Low complexity" evidence="1">
    <location>
        <begin position="199"/>
        <end position="209"/>
    </location>
</feature>
<keyword evidence="2" id="KW-0732">Signal</keyword>
<proteinExistence type="predicted"/>
<feature type="region of interest" description="Disordered" evidence="1">
    <location>
        <begin position="33"/>
        <end position="52"/>
    </location>
</feature>
<feature type="region of interest" description="Disordered" evidence="1">
    <location>
        <begin position="136"/>
        <end position="214"/>
    </location>
</feature>
<feature type="signal peptide" evidence="2">
    <location>
        <begin position="1"/>
        <end position="38"/>
    </location>
</feature>
<dbReference type="NCBIfam" id="NF040603">
    <property type="entry name" value="choice_anch_P"/>
    <property type="match status" value="1"/>
</dbReference>
<dbReference type="Proteomes" id="UP001168620">
    <property type="component" value="Unassembled WGS sequence"/>
</dbReference>
<sequence length="597" mass="58259">MKRTPLNPSKRGVLPLVAGGLVAAVLPLGATTASPAAAQPSGPSGKETLDYGYSSEGTATPIKLEIFEPVIPIPATPQFELNLGYSKVTADSSGGKGRAAYLWPGDSIGEGLKTVVENLGLPPEIANPIAEQGYPIQVNSAFPGGPESEAQEPFPGSVSRTSAGEGDVRAASGFSSDCDVEEPDAGDGGDGGDGGGDSPIPGLPEIPGLPTGGLDGLLGGLASGLGGLTGGSGGSAGNPLSDFGAAITGQSAATEAERQQQAEEEAAACQIPSALNALVDVGGMISTSRSQVEKGSVTTTTRSALGDVRLLGGIITLSGVTAKAVTSSDGKAEKSSGKARYGTLSIAGQEFSIGPDGYEAVGQGGAIPGLSDDPAKALEQLGVSITLPKPRLESGGKAASAEIEALRVQVDLGILKPVLSQIPLGEILAPIPFPEEAAILKSLLGALNQLSPRIVLHLGVAGSEVKRAPKLDLPEGEIPDNDPSGEGGGDSSGGGSGGTSGGTTGSGTAGTPSSPSDLGAGDAGGDSAPADGDLVDAAPAGAGLPPLNSIPGALLFGGIALAAVAGSYLRKIGALALGAGASCPHGLDSGLPDLRKA</sequence>
<feature type="compositionally biased region" description="Gly residues" evidence="1">
    <location>
        <begin position="485"/>
        <end position="508"/>
    </location>
</feature>
<feature type="compositionally biased region" description="Low complexity" evidence="1">
    <location>
        <begin position="33"/>
        <end position="45"/>
    </location>
</feature>
<feature type="compositionally biased region" description="Gly residues" evidence="1">
    <location>
        <begin position="188"/>
        <end position="197"/>
    </location>
</feature>
<feature type="compositionally biased region" description="Low complexity" evidence="1">
    <location>
        <begin position="509"/>
        <end position="534"/>
    </location>
</feature>
<dbReference type="PROSITE" id="PS51318">
    <property type="entry name" value="TAT"/>
    <property type="match status" value="1"/>
</dbReference>
<reference evidence="3" key="1">
    <citation type="submission" date="2023-06" db="EMBL/GenBank/DDBJ databases">
        <title>Draft genome sequence of Nocardioides sp. SOB77.</title>
        <authorList>
            <person name="Zhang G."/>
        </authorList>
    </citation>
    <scope>NUCLEOTIDE SEQUENCE</scope>
    <source>
        <strain evidence="3">SOB77</strain>
    </source>
</reference>
<protein>
    <submittedName>
        <fullName evidence="3">Choice-of-anchor P family protein</fullName>
    </submittedName>
</protein>
<evidence type="ECO:0000256" key="2">
    <source>
        <dbReference type="SAM" id="SignalP"/>
    </source>
</evidence>
<comment type="caution">
    <text evidence="3">The sequence shown here is derived from an EMBL/GenBank/DDBJ whole genome shotgun (WGS) entry which is preliminary data.</text>
</comment>
<dbReference type="RefSeq" id="WP_300953695.1">
    <property type="nucleotide sequence ID" value="NZ_JAUHJQ010000007.1"/>
</dbReference>
<evidence type="ECO:0000256" key="1">
    <source>
        <dbReference type="SAM" id="MobiDB-lite"/>
    </source>
</evidence>
<organism evidence="3 4">
    <name type="scientific">Nocardioides oceani</name>
    <dbReference type="NCBI Taxonomy" id="3058369"/>
    <lineage>
        <taxon>Bacteria</taxon>
        <taxon>Bacillati</taxon>
        <taxon>Actinomycetota</taxon>
        <taxon>Actinomycetes</taxon>
        <taxon>Propionibacteriales</taxon>
        <taxon>Nocardioidaceae</taxon>
        <taxon>Nocardioides</taxon>
    </lineage>
</organism>
<evidence type="ECO:0000313" key="4">
    <source>
        <dbReference type="Proteomes" id="UP001168620"/>
    </source>
</evidence>